<dbReference type="Proteomes" id="UP000823858">
    <property type="component" value="Unassembled WGS sequence"/>
</dbReference>
<feature type="transmembrane region" description="Helical" evidence="9">
    <location>
        <begin position="227"/>
        <end position="248"/>
    </location>
</feature>
<feature type="transmembrane region" description="Helical" evidence="9">
    <location>
        <begin position="154"/>
        <end position="175"/>
    </location>
</feature>
<evidence type="ECO:0000256" key="1">
    <source>
        <dbReference type="ARBA" id="ARBA00004651"/>
    </source>
</evidence>
<evidence type="ECO:0000256" key="2">
    <source>
        <dbReference type="ARBA" id="ARBA00022475"/>
    </source>
</evidence>
<proteinExistence type="inferred from homology"/>
<comment type="subcellular location">
    <subcellularLocation>
        <location evidence="1">Cell membrane</location>
        <topology evidence="1">Multi-pass membrane protein</topology>
    </subcellularLocation>
</comment>
<reference evidence="10" key="2">
    <citation type="submission" date="2021-04" db="EMBL/GenBank/DDBJ databases">
        <authorList>
            <person name="Gilroy R."/>
        </authorList>
    </citation>
    <scope>NUCLEOTIDE SEQUENCE</scope>
    <source>
        <strain evidence="10">ChiHjej13B12-4958</strain>
    </source>
</reference>
<keyword evidence="4 9" id="KW-0812">Transmembrane</keyword>
<dbReference type="InterPro" id="IPR018584">
    <property type="entry name" value="GT87"/>
</dbReference>
<dbReference type="AlphaFoldDB" id="A0A9D2QBD2"/>
<feature type="transmembrane region" description="Helical" evidence="9">
    <location>
        <begin position="313"/>
        <end position="331"/>
    </location>
</feature>
<evidence type="ECO:0000256" key="4">
    <source>
        <dbReference type="ARBA" id="ARBA00022692"/>
    </source>
</evidence>
<feature type="region of interest" description="Disordered" evidence="8">
    <location>
        <begin position="421"/>
        <end position="470"/>
    </location>
</feature>
<sequence>MTTTTPPSNGRAPSRWASLRTPSGALTMAAWPLAIMTMLHRIVLIPQNQHPTDDFTTVWDALHRFRDGVPVYNENYSFVDPHYLYSPGGTLLLSPMTLAPSWGLGRAMFIAANAIAVIAALALLTKIVRQPLTGPVLPVAIFLVFATESVTNTLLFSNINGILLLAEVAFLWWLLVGRGDISWKLGPGKGQNSRWASILAGLVIGLTITVKPQFAVLLFLPFVRAQWSAVISGIAVPVVLNLAAIPLMNQPGDYLDKLVPYLGEVRDYANSSISGVGVYYGMDDWIVLVLRGLCALAVAVAVLGLLRWRNSDPWMWAATSTGILMTGVFLVSSLGQMYYSMMLLPMIFTVFGRLSVMHNPVTWFGIYWCLSYDEWGSDRWERAGKIIEYTRGTVGWGLIVITVAACVVVWLVTDWRAGNGEEAGSGNNDGPGHVAPLDTDSHAGSPDSGTPDGGTTDTDSPDEYEARHRR</sequence>
<protein>
    <submittedName>
        <fullName evidence="10">DUF2029 domain-containing protein</fullName>
    </submittedName>
</protein>
<comment type="caution">
    <text evidence="10">The sequence shown here is derived from an EMBL/GenBank/DDBJ whole genome shotgun (WGS) entry which is preliminary data.</text>
</comment>
<evidence type="ECO:0000313" key="11">
    <source>
        <dbReference type="Proteomes" id="UP000823858"/>
    </source>
</evidence>
<name>A0A9D2QBD2_9CORY</name>
<evidence type="ECO:0000256" key="7">
    <source>
        <dbReference type="ARBA" id="ARBA00024033"/>
    </source>
</evidence>
<evidence type="ECO:0000256" key="5">
    <source>
        <dbReference type="ARBA" id="ARBA00022989"/>
    </source>
</evidence>
<feature type="transmembrane region" description="Helical" evidence="9">
    <location>
        <begin position="195"/>
        <end position="220"/>
    </location>
</feature>
<comment type="similarity">
    <text evidence="7">Belongs to the glycosyltransferase 87 family.</text>
</comment>
<organism evidence="10 11">
    <name type="scientific">Candidatus Corynebacterium faecigallinarum</name>
    <dbReference type="NCBI Taxonomy" id="2838528"/>
    <lineage>
        <taxon>Bacteria</taxon>
        <taxon>Bacillati</taxon>
        <taxon>Actinomycetota</taxon>
        <taxon>Actinomycetes</taxon>
        <taxon>Mycobacteriales</taxon>
        <taxon>Corynebacteriaceae</taxon>
        <taxon>Corynebacterium</taxon>
    </lineage>
</organism>
<evidence type="ECO:0000256" key="9">
    <source>
        <dbReference type="SAM" id="Phobius"/>
    </source>
</evidence>
<evidence type="ECO:0000256" key="3">
    <source>
        <dbReference type="ARBA" id="ARBA00022679"/>
    </source>
</evidence>
<dbReference type="GO" id="GO:0016758">
    <property type="term" value="F:hexosyltransferase activity"/>
    <property type="evidence" value="ECO:0007669"/>
    <property type="project" value="InterPro"/>
</dbReference>
<evidence type="ECO:0000313" key="10">
    <source>
        <dbReference type="EMBL" id="HJC84391.1"/>
    </source>
</evidence>
<dbReference type="GO" id="GO:0005886">
    <property type="term" value="C:plasma membrane"/>
    <property type="evidence" value="ECO:0007669"/>
    <property type="project" value="UniProtKB-SubCell"/>
</dbReference>
<dbReference type="Pfam" id="PF09594">
    <property type="entry name" value="GT87"/>
    <property type="match status" value="1"/>
</dbReference>
<reference evidence="10" key="1">
    <citation type="journal article" date="2021" name="PeerJ">
        <title>Extensive microbial diversity within the chicken gut microbiome revealed by metagenomics and culture.</title>
        <authorList>
            <person name="Gilroy R."/>
            <person name="Ravi A."/>
            <person name="Getino M."/>
            <person name="Pursley I."/>
            <person name="Horton D.L."/>
            <person name="Alikhan N.F."/>
            <person name="Baker D."/>
            <person name="Gharbi K."/>
            <person name="Hall N."/>
            <person name="Watson M."/>
            <person name="Adriaenssens E.M."/>
            <person name="Foster-Nyarko E."/>
            <person name="Jarju S."/>
            <person name="Secka A."/>
            <person name="Antonio M."/>
            <person name="Oren A."/>
            <person name="Chaudhuri R.R."/>
            <person name="La Ragione R."/>
            <person name="Hildebrand F."/>
            <person name="Pallen M.J."/>
        </authorList>
    </citation>
    <scope>NUCLEOTIDE SEQUENCE</scope>
    <source>
        <strain evidence="10">ChiHjej13B12-4958</strain>
    </source>
</reference>
<gene>
    <name evidence="10" type="ORF">H9751_02340</name>
</gene>
<evidence type="ECO:0000256" key="6">
    <source>
        <dbReference type="ARBA" id="ARBA00023136"/>
    </source>
</evidence>
<keyword evidence="2" id="KW-1003">Cell membrane</keyword>
<feature type="compositionally biased region" description="Low complexity" evidence="8">
    <location>
        <begin position="444"/>
        <end position="458"/>
    </location>
</feature>
<accession>A0A9D2QBD2</accession>
<dbReference type="EMBL" id="DWVP01000004">
    <property type="protein sequence ID" value="HJC84391.1"/>
    <property type="molecule type" value="Genomic_DNA"/>
</dbReference>
<feature type="transmembrane region" description="Helical" evidence="9">
    <location>
        <begin position="285"/>
        <end position="306"/>
    </location>
</feature>
<feature type="transmembrane region" description="Helical" evidence="9">
    <location>
        <begin position="25"/>
        <end position="44"/>
    </location>
</feature>
<feature type="transmembrane region" description="Helical" evidence="9">
    <location>
        <begin position="104"/>
        <end position="124"/>
    </location>
</feature>
<keyword evidence="6 9" id="KW-0472">Membrane</keyword>
<keyword evidence="3" id="KW-0808">Transferase</keyword>
<evidence type="ECO:0000256" key="8">
    <source>
        <dbReference type="SAM" id="MobiDB-lite"/>
    </source>
</evidence>
<keyword evidence="5 9" id="KW-1133">Transmembrane helix</keyword>
<feature type="transmembrane region" description="Helical" evidence="9">
    <location>
        <begin position="394"/>
        <end position="412"/>
    </location>
</feature>